<dbReference type="Proteomes" id="UP001140234">
    <property type="component" value="Unassembled WGS sequence"/>
</dbReference>
<comment type="caution">
    <text evidence="1">The sequence shown here is derived from an EMBL/GenBank/DDBJ whole genome shotgun (WGS) entry which is preliminary data.</text>
</comment>
<accession>A0ACC1K2S4</accession>
<keyword evidence="2" id="KW-1185">Reference proteome</keyword>
<sequence>MSSGQDDMSLDSDPSRVSRGQVAALQAQVAALQGVDARIAQLTALVEELRLAQAVAAPPAPGAQVPDHPDQAAPADEAGPPAAPRPRTAADTAALVGALTALETRGPRFEGTELLNPAEVWCAKAATAIKNYAPGVEPSLLAEAVVKLLTGRAKSVAAVVSPATPEDVYAAMRAHFPAAEHERRVLRAIDNGSMWAGVEVARRPAYLRLLFDTLPATTDLYANTFAHVLFEMNPSIFGMMAVDPACVTAATFGKVCDEFALRFHIVGSAKSHQQGRQQPAPARPAGPAPQPAPAPAPPAPAQPAPPARPAATPRTASVRGN</sequence>
<dbReference type="EMBL" id="JANBUJ010000372">
    <property type="protein sequence ID" value="KAJ2772437.1"/>
    <property type="molecule type" value="Genomic_DNA"/>
</dbReference>
<proteinExistence type="predicted"/>
<evidence type="ECO:0000313" key="1">
    <source>
        <dbReference type="EMBL" id="KAJ2772437.1"/>
    </source>
</evidence>
<protein>
    <submittedName>
        <fullName evidence="1">Uncharacterized protein</fullName>
    </submittedName>
</protein>
<name>A0ACC1K2S4_9FUNG</name>
<reference evidence="1" key="1">
    <citation type="submission" date="2022-07" db="EMBL/GenBank/DDBJ databases">
        <title>Phylogenomic reconstructions and comparative analyses of Kickxellomycotina fungi.</title>
        <authorList>
            <person name="Reynolds N.K."/>
            <person name="Stajich J.E."/>
            <person name="Barry K."/>
            <person name="Grigoriev I.V."/>
            <person name="Crous P."/>
            <person name="Smith M.E."/>
        </authorList>
    </citation>
    <scope>NUCLEOTIDE SEQUENCE</scope>
    <source>
        <strain evidence="1">CBS 109366</strain>
    </source>
</reference>
<gene>
    <name evidence="1" type="ORF">IWQ57_001768</name>
</gene>
<organism evidence="1 2">
    <name type="scientific">Coemansia nantahalensis</name>
    <dbReference type="NCBI Taxonomy" id="2789366"/>
    <lineage>
        <taxon>Eukaryota</taxon>
        <taxon>Fungi</taxon>
        <taxon>Fungi incertae sedis</taxon>
        <taxon>Zoopagomycota</taxon>
        <taxon>Kickxellomycotina</taxon>
        <taxon>Kickxellomycetes</taxon>
        <taxon>Kickxellales</taxon>
        <taxon>Kickxellaceae</taxon>
        <taxon>Coemansia</taxon>
    </lineage>
</organism>
<evidence type="ECO:0000313" key="2">
    <source>
        <dbReference type="Proteomes" id="UP001140234"/>
    </source>
</evidence>